<protein>
    <submittedName>
        <fullName evidence="3">Salicylate 1-monooxygenase</fullName>
        <ecNumber evidence="3">1.14.13.1</ecNumber>
    </submittedName>
</protein>
<evidence type="ECO:0000313" key="4">
    <source>
        <dbReference type="Proteomes" id="UP000094578"/>
    </source>
</evidence>
<keyword evidence="4" id="KW-1185">Reference proteome</keyword>
<accession>A0A1E3L3T3</accession>
<dbReference type="RefSeq" id="WP_069327603.1">
    <property type="nucleotide sequence ID" value="NZ_MDER01000038.1"/>
</dbReference>
<dbReference type="InterPro" id="IPR050631">
    <property type="entry name" value="PheA/TfdB_FAD_monoxygenase"/>
</dbReference>
<proteinExistence type="predicted"/>
<dbReference type="InterPro" id="IPR036188">
    <property type="entry name" value="FAD/NAD-bd_sf"/>
</dbReference>
<evidence type="ECO:0000259" key="2">
    <source>
        <dbReference type="Pfam" id="PF01494"/>
    </source>
</evidence>
<reference evidence="3 4" key="1">
    <citation type="submission" date="2016-08" db="EMBL/GenBank/DDBJ databases">
        <title>Genome sequencing of Paenibacillus sp. TI45-13ar, isolated from Korean traditional nuruk.</title>
        <authorList>
            <person name="Kim S.-J."/>
        </authorList>
    </citation>
    <scope>NUCLEOTIDE SEQUENCE [LARGE SCALE GENOMIC DNA]</scope>
    <source>
        <strain evidence="3 4">TI45-13ar</strain>
    </source>
</reference>
<feature type="domain" description="FAD-binding" evidence="2">
    <location>
        <begin position="5"/>
        <end position="351"/>
    </location>
</feature>
<gene>
    <name evidence="3" type="ORF">PTI45_02178</name>
</gene>
<name>A0A1E3L3T3_9BACL</name>
<organism evidence="3 4">
    <name type="scientific">Paenibacillus nuruki</name>
    <dbReference type="NCBI Taxonomy" id="1886670"/>
    <lineage>
        <taxon>Bacteria</taxon>
        <taxon>Bacillati</taxon>
        <taxon>Bacillota</taxon>
        <taxon>Bacilli</taxon>
        <taxon>Bacillales</taxon>
        <taxon>Paenibacillaceae</taxon>
        <taxon>Paenibacillus</taxon>
    </lineage>
</organism>
<dbReference type="AlphaFoldDB" id="A0A1E3L3T3"/>
<dbReference type="PANTHER" id="PTHR43476:SF5">
    <property type="entry name" value="FAD-DEPENDENT MONOOXYGENASE"/>
    <property type="match status" value="1"/>
</dbReference>
<dbReference type="GO" id="GO:0071949">
    <property type="term" value="F:FAD binding"/>
    <property type="evidence" value="ECO:0007669"/>
    <property type="project" value="InterPro"/>
</dbReference>
<evidence type="ECO:0000256" key="1">
    <source>
        <dbReference type="ARBA" id="ARBA00023002"/>
    </source>
</evidence>
<dbReference type="SUPFAM" id="SSF51905">
    <property type="entry name" value="FAD/NAD(P)-binding domain"/>
    <property type="match status" value="1"/>
</dbReference>
<dbReference type="Gene3D" id="3.50.50.60">
    <property type="entry name" value="FAD/NAD(P)-binding domain"/>
    <property type="match status" value="1"/>
</dbReference>
<sequence length="413" mass="45877">MHINTDVLIVGGGIAGVALALAMGKKGHDVTLVERLKQFKPIPKGDFLQPVTIELLKGLDVLPEIRKHCALVTKVHYGTVGGKRCFTGDYSTMNIPIQYALNGDHHKIHEGIFNAAVALPNVHFYAGVNAQQLLYDNGKVIGLEATTDGEAMIIHSKVVVGSDGIKSKIREQLGIKHHLYPYEEKKAKMFAFTFHMEEEPPAEASFFFGSGVSCGVFPLPGKRTRVYLALRKELWQSIKDDGIDSLRQLLVSLCPHLQQELTQITDFKQVQSIPAFYLETDKWAVDGAVLLGDACHALSPALGQGMNLAIQGAMELSQTLTEALSTENYSESMLRSYEKKRRKYVKLIQQNSTAHTFCWFVKNSSFIKLRNAAFRRMGHCPNLLEAQMLTTSGYSDKSPSFSYLLRFAGIMKP</sequence>
<keyword evidence="3" id="KW-0503">Monooxygenase</keyword>
<evidence type="ECO:0000313" key="3">
    <source>
        <dbReference type="EMBL" id="ODP28428.1"/>
    </source>
</evidence>
<dbReference type="Pfam" id="PF01494">
    <property type="entry name" value="FAD_binding_3"/>
    <property type="match status" value="1"/>
</dbReference>
<dbReference type="InterPro" id="IPR002938">
    <property type="entry name" value="FAD-bd"/>
</dbReference>
<dbReference type="GO" id="GO:0018658">
    <property type="term" value="F:salicylate 1-monooxygenase activity"/>
    <property type="evidence" value="ECO:0007669"/>
    <property type="project" value="UniProtKB-EC"/>
</dbReference>
<comment type="caution">
    <text evidence="3">The sequence shown here is derived from an EMBL/GenBank/DDBJ whole genome shotgun (WGS) entry which is preliminary data.</text>
</comment>
<keyword evidence="1 3" id="KW-0560">Oxidoreductase</keyword>
<dbReference type="PRINTS" id="PR00420">
    <property type="entry name" value="RNGMNOXGNASE"/>
</dbReference>
<dbReference type="EC" id="1.14.13.1" evidence="3"/>
<dbReference type="Proteomes" id="UP000094578">
    <property type="component" value="Unassembled WGS sequence"/>
</dbReference>
<dbReference type="STRING" id="1886670.PTI45_02178"/>
<dbReference type="PATRIC" id="fig|1886670.3.peg.2218"/>
<dbReference type="PANTHER" id="PTHR43476">
    <property type="entry name" value="3-(3-HYDROXY-PHENYL)PROPIONATE/3-HYDROXYCINNAMIC ACID HYDROXYLASE"/>
    <property type="match status" value="1"/>
</dbReference>
<dbReference type="EMBL" id="MDER01000038">
    <property type="protein sequence ID" value="ODP28428.1"/>
    <property type="molecule type" value="Genomic_DNA"/>
</dbReference>